<protein>
    <recommendedName>
        <fullName evidence="3">N-acetyltransferase domain-containing protein</fullName>
    </recommendedName>
</protein>
<dbReference type="Gene3D" id="3.40.630.30">
    <property type="match status" value="1"/>
</dbReference>
<keyword evidence="2" id="KW-1185">Reference proteome</keyword>
<dbReference type="RefSeq" id="WP_196206688.1">
    <property type="nucleotide sequence ID" value="NZ_JADPUN010000422.1"/>
</dbReference>
<accession>A0ABS0H9S5</accession>
<gene>
    <name evidence="1" type="ORF">I0C86_41005</name>
</gene>
<dbReference type="Proteomes" id="UP000638560">
    <property type="component" value="Unassembled WGS sequence"/>
</dbReference>
<name>A0ABS0H9S5_9ACTN</name>
<evidence type="ECO:0000313" key="2">
    <source>
        <dbReference type="Proteomes" id="UP000638560"/>
    </source>
</evidence>
<comment type="caution">
    <text evidence="1">The sequence shown here is derived from an EMBL/GenBank/DDBJ whole genome shotgun (WGS) entry which is preliminary data.</text>
</comment>
<organism evidence="1 2">
    <name type="scientific">Plantactinospora alkalitolerans</name>
    <dbReference type="NCBI Taxonomy" id="2789879"/>
    <lineage>
        <taxon>Bacteria</taxon>
        <taxon>Bacillati</taxon>
        <taxon>Actinomycetota</taxon>
        <taxon>Actinomycetes</taxon>
        <taxon>Micromonosporales</taxon>
        <taxon>Micromonosporaceae</taxon>
        <taxon>Plantactinospora</taxon>
    </lineage>
</organism>
<dbReference type="SUPFAM" id="SSF55729">
    <property type="entry name" value="Acyl-CoA N-acyltransferases (Nat)"/>
    <property type="match status" value="1"/>
</dbReference>
<dbReference type="EMBL" id="JADPUN010000422">
    <property type="protein sequence ID" value="MBF9135231.1"/>
    <property type="molecule type" value="Genomic_DNA"/>
</dbReference>
<dbReference type="InterPro" id="IPR016181">
    <property type="entry name" value="Acyl_CoA_acyltransferase"/>
</dbReference>
<proteinExistence type="predicted"/>
<reference evidence="1 2" key="1">
    <citation type="submission" date="2020-11" db="EMBL/GenBank/DDBJ databases">
        <title>A novel isolate from a Black sea contaminated sediment with potential to produce alkanes: Plantactinospora alkalitolerans sp. nov.</title>
        <authorList>
            <person name="Carro L."/>
            <person name="Veyisoglu A."/>
            <person name="Guven K."/>
            <person name="Schumann P."/>
            <person name="Klenk H.-P."/>
            <person name="Sahin N."/>
        </authorList>
    </citation>
    <scope>NUCLEOTIDE SEQUENCE [LARGE SCALE GENOMIC DNA]</scope>
    <source>
        <strain evidence="1 2">S1510</strain>
    </source>
</reference>
<evidence type="ECO:0000313" key="1">
    <source>
        <dbReference type="EMBL" id="MBF9135231.1"/>
    </source>
</evidence>
<sequence>MSGPRQARRADIAAICHFFDMLSTSASLLGRRAPWPWPYPARRIIHAISTGAQYVLRDDNGRILAVARIAGGHSLWTDGVPAVYVSDLAALPDRGRDVAMLRYVHDRARAAGLPVRTDIPATDDARHDWWKRFGYQSVEPAGPDKIIRTRRYGTLQTAMLLQADPPEPITE</sequence>
<evidence type="ECO:0008006" key="3">
    <source>
        <dbReference type="Google" id="ProtNLM"/>
    </source>
</evidence>